<dbReference type="EMBL" id="QNSE01000001">
    <property type="protein sequence ID" value="RBP85689.1"/>
    <property type="molecule type" value="Genomic_DNA"/>
</dbReference>
<keyword evidence="2" id="KW-1185">Reference proteome</keyword>
<dbReference type="AlphaFoldDB" id="A0A366JGX4"/>
<gene>
    <name evidence="1" type="ORF">DFP80_101184</name>
</gene>
<reference evidence="1 2" key="1">
    <citation type="submission" date="2018-06" db="EMBL/GenBank/DDBJ databases">
        <title>Genomic Encyclopedia of Type Strains, Phase III (KMG-III): the genomes of soil and plant-associated and newly described type strains.</title>
        <authorList>
            <person name="Whitman W."/>
        </authorList>
    </citation>
    <scope>NUCLEOTIDE SEQUENCE [LARGE SCALE GENOMIC DNA]</scope>
    <source>
        <strain evidence="1 2">CECT 7377</strain>
    </source>
</reference>
<organism evidence="1 2">
    <name type="scientific">Marinomonas rhizomae</name>
    <dbReference type="NCBI Taxonomy" id="491948"/>
    <lineage>
        <taxon>Bacteria</taxon>
        <taxon>Pseudomonadati</taxon>
        <taxon>Pseudomonadota</taxon>
        <taxon>Gammaproteobacteria</taxon>
        <taxon>Oceanospirillales</taxon>
        <taxon>Oceanospirillaceae</taxon>
        <taxon>Marinomonas</taxon>
    </lineage>
</organism>
<evidence type="ECO:0000313" key="1">
    <source>
        <dbReference type="EMBL" id="RBP85689.1"/>
    </source>
</evidence>
<name>A0A366JGX4_9GAMM</name>
<accession>A0A366JGX4</accession>
<evidence type="ECO:0000313" key="2">
    <source>
        <dbReference type="Proteomes" id="UP000252792"/>
    </source>
</evidence>
<comment type="caution">
    <text evidence="1">The sequence shown here is derived from an EMBL/GenBank/DDBJ whole genome shotgun (WGS) entry which is preliminary data.</text>
</comment>
<protein>
    <submittedName>
        <fullName evidence="1">Uncharacterized protein</fullName>
    </submittedName>
</protein>
<sequence length="48" mass="5653">MTVCKRHRSVDLIRVSLLILDTFRQSICERNYTNLLITNKTKADLFLV</sequence>
<dbReference type="Proteomes" id="UP000252792">
    <property type="component" value="Unassembled WGS sequence"/>
</dbReference>
<proteinExistence type="predicted"/>